<evidence type="ECO:0000259" key="4">
    <source>
        <dbReference type="PROSITE" id="PS52035"/>
    </source>
</evidence>
<dbReference type="STRING" id="51511.ENSCSAVP00000010651"/>
<feature type="active site" description="Proton donor/acceptor" evidence="3">
    <location>
        <position position="287"/>
    </location>
</feature>
<evidence type="ECO:0000256" key="2">
    <source>
        <dbReference type="ARBA" id="ARBA00023180"/>
    </source>
</evidence>
<dbReference type="SUPFAM" id="SSF53187">
    <property type="entry name" value="Zn-dependent exopeptidases"/>
    <property type="match status" value="1"/>
</dbReference>
<dbReference type="GeneTree" id="ENSGT00940000157158"/>
<dbReference type="SUPFAM" id="SSF49464">
    <property type="entry name" value="Carboxypeptidase regulatory domain-like"/>
    <property type="match status" value="1"/>
</dbReference>
<evidence type="ECO:0000313" key="6">
    <source>
        <dbReference type="Proteomes" id="UP000007875"/>
    </source>
</evidence>
<accession>H2YZ89</accession>
<dbReference type="GO" id="GO:0006518">
    <property type="term" value="P:peptide metabolic process"/>
    <property type="evidence" value="ECO:0007669"/>
    <property type="project" value="TreeGrafter"/>
</dbReference>
<dbReference type="PRINTS" id="PR00765">
    <property type="entry name" value="CRBOXYPTASEA"/>
</dbReference>
<dbReference type="SMART" id="SM00631">
    <property type="entry name" value="Zn_pept"/>
    <property type="match status" value="1"/>
</dbReference>
<dbReference type="eggNOG" id="KOG2649">
    <property type="taxonomic scope" value="Eukaryota"/>
</dbReference>
<dbReference type="AlphaFoldDB" id="H2YZ89"/>
<dbReference type="Pfam" id="PF13620">
    <property type="entry name" value="CarboxypepD_reg"/>
    <property type="match status" value="1"/>
</dbReference>
<keyword evidence="2" id="KW-0325">Glycoprotein</keyword>
<evidence type="ECO:0000256" key="1">
    <source>
        <dbReference type="ARBA" id="ARBA00005988"/>
    </source>
</evidence>
<dbReference type="GO" id="GO:0005615">
    <property type="term" value="C:extracellular space"/>
    <property type="evidence" value="ECO:0007669"/>
    <property type="project" value="TreeGrafter"/>
</dbReference>
<dbReference type="PROSITE" id="PS52035">
    <property type="entry name" value="PEPTIDASE_M14"/>
    <property type="match status" value="1"/>
</dbReference>
<dbReference type="InterPro" id="IPR050753">
    <property type="entry name" value="Peptidase_M14_domain"/>
</dbReference>
<reference evidence="6" key="1">
    <citation type="submission" date="2003-08" db="EMBL/GenBank/DDBJ databases">
        <authorList>
            <person name="Birren B."/>
            <person name="Nusbaum C."/>
            <person name="Abebe A."/>
            <person name="Abouelleil A."/>
            <person name="Adekoya E."/>
            <person name="Ait-zahra M."/>
            <person name="Allen N."/>
            <person name="Allen T."/>
            <person name="An P."/>
            <person name="Anderson M."/>
            <person name="Anderson S."/>
            <person name="Arachchi H."/>
            <person name="Armbruster J."/>
            <person name="Bachantsang P."/>
            <person name="Baldwin J."/>
            <person name="Barry A."/>
            <person name="Bayul T."/>
            <person name="Blitshsteyn B."/>
            <person name="Bloom T."/>
            <person name="Blye J."/>
            <person name="Boguslavskiy L."/>
            <person name="Borowsky M."/>
            <person name="Boukhgalter B."/>
            <person name="Brunache A."/>
            <person name="Butler J."/>
            <person name="Calixte N."/>
            <person name="Calvo S."/>
            <person name="Camarata J."/>
            <person name="Campo K."/>
            <person name="Chang J."/>
            <person name="Cheshatsang Y."/>
            <person name="Citroen M."/>
            <person name="Collymore A."/>
            <person name="Considine T."/>
            <person name="Cook A."/>
            <person name="Cooke P."/>
            <person name="Corum B."/>
            <person name="Cuomo C."/>
            <person name="David R."/>
            <person name="Dawoe T."/>
            <person name="Degray S."/>
            <person name="Dodge S."/>
            <person name="Dooley K."/>
            <person name="Dorje P."/>
            <person name="Dorjee K."/>
            <person name="Dorris L."/>
            <person name="Duffey N."/>
            <person name="Dupes A."/>
            <person name="Elkins T."/>
            <person name="Engels R."/>
            <person name="Erickson J."/>
            <person name="Farina A."/>
            <person name="Faro S."/>
            <person name="Ferreira P."/>
            <person name="Fischer H."/>
            <person name="Fitzgerald M."/>
            <person name="Foley K."/>
            <person name="Gage D."/>
            <person name="Galagan J."/>
            <person name="Gearin G."/>
            <person name="Gnerre S."/>
            <person name="Gnirke A."/>
            <person name="Goyette A."/>
            <person name="Graham J."/>
            <person name="Grandbois E."/>
            <person name="Gyaltsen K."/>
            <person name="Hafez N."/>
            <person name="Hagopian D."/>
            <person name="Hagos B."/>
            <person name="Hall J."/>
            <person name="Hatcher B."/>
            <person name="Heller A."/>
            <person name="Higgins H."/>
            <person name="Honan T."/>
            <person name="Horn A."/>
            <person name="Houde N."/>
            <person name="Hughes L."/>
            <person name="Hulme W."/>
            <person name="Husby E."/>
            <person name="Iliev I."/>
            <person name="Jaffe D."/>
            <person name="Jones C."/>
            <person name="Kamal M."/>
            <person name="Kamat A."/>
            <person name="Kamvysselis M."/>
            <person name="Karlsson E."/>
            <person name="Kells C."/>
            <person name="Kieu A."/>
            <person name="Kisner P."/>
            <person name="Kodira C."/>
            <person name="Kulbokas E."/>
            <person name="Labutti K."/>
            <person name="Lama D."/>
            <person name="Landers T."/>
            <person name="Leger J."/>
            <person name="Levine S."/>
            <person name="Lewis D."/>
            <person name="Lewis T."/>
            <person name="Lindblad-toh K."/>
            <person name="Liu X."/>
            <person name="Lokyitsang T."/>
            <person name="Lokyitsang Y."/>
            <person name="Lucien O."/>
            <person name="Lui A."/>
            <person name="Ma L.J."/>
            <person name="Mabbitt R."/>
            <person name="Macdonald J."/>
            <person name="Maclean C."/>
            <person name="Major J."/>
            <person name="Manning J."/>
            <person name="Marabella R."/>
            <person name="Maru K."/>
            <person name="Matthews C."/>
            <person name="Mauceli E."/>
            <person name="Mccarthy M."/>
            <person name="Mcdonough S."/>
            <person name="Mcghee T."/>
            <person name="Meldrim J."/>
            <person name="Meneus L."/>
            <person name="Mesirov J."/>
            <person name="Mihalev A."/>
            <person name="Mihova T."/>
            <person name="Mikkelsen T."/>
            <person name="Mlenga V."/>
            <person name="Moru K."/>
            <person name="Mozes J."/>
            <person name="Mulrain L."/>
            <person name="Munson G."/>
            <person name="Naylor J."/>
            <person name="Newes C."/>
            <person name="Nguyen C."/>
            <person name="Nguyen N."/>
            <person name="Nguyen T."/>
            <person name="Nicol R."/>
            <person name="Nielsen C."/>
            <person name="Nizzari M."/>
            <person name="Norbu C."/>
            <person name="Norbu N."/>
            <person name="O'donnell P."/>
            <person name="Okoawo O."/>
            <person name="O'leary S."/>
            <person name="Omotosho B."/>
            <person name="O'neill K."/>
            <person name="Osman S."/>
            <person name="Parker S."/>
            <person name="Perrin D."/>
            <person name="Phunkhang P."/>
            <person name="Piqani B."/>
            <person name="Purcell S."/>
            <person name="Rachupka T."/>
            <person name="Ramasamy U."/>
            <person name="Rameau R."/>
            <person name="Ray V."/>
            <person name="Raymond C."/>
            <person name="Retta R."/>
            <person name="Richardson S."/>
            <person name="Rise C."/>
            <person name="Rodriguez J."/>
            <person name="Rogers J."/>
            <person name="Rogov P."/>
            <person name="Rutman M."/>
            <person name="Schupbach R."/>
            <person name="Seaman C."/>
            <person name="Settipalli S."/>
            <person name="Sharpe T."/>
            <person name="Sheridan J."/>
            <person name="Sherpa N."/>
            <person name="Shi J."/>
            <person name="Smirnov S."/>
            <person name="Smith C."/>
            <person name="Sougnez C."/>
            <person name="Spencer B."/>
            <person name="Stalker J."/>
            <person name="Stange-thomann N."/>
            <person name="Stavropoulos S."/>
            <person name="Stetson K."/>
            <person name="Stone C."/>
            <person name="Stone S."/>
            <person name="Stubbs M."/>
            <person name="Talamas J."/>
            <person name="Tchuinga P."/>
            <person name="Tenzing P."/>
            <person name="Tesfaye S."/>
            <person name="Theodore J."/>
            <person name="Thoulutsang Y."/>
            <person name="Topham K."/>
            <person name="Towey S."/>
            <person name="Tsamla T."/>
            <person name="Tsomo N."/>
            <person name="Vallee D."/>
            <person name="Vassiliev H."/>
            <person name="Venkataraman V."/>
            <person name="Vinson J."/>
            <person name="Vo A."/>
            <person name="Wade C."/>
            <person name="Wang S."/>
            <person name="Wangchuk T."/>
            <person name="Wangdi T."/>
            <person name="Whittaker C."/>
            <person name="Wilkinson J."/>
            <person name="Wu Y."/>
            <person name="Wyman D."/>
            <person name="Yadav S."/>
            <person name="Yang S."/>
            <person name="Yang X."/>
            <person name="Yeager S."/>
            <person name="Yee E."/>
            <person name="Young G."/>
            <person name="Zainoun J."/>
            <person name="Zembeck L."/>
            <person name="Zimmer A."/>
            <person name="Zody M."/>
            <person name="Lander E."/>
        </authorList>
    </citation>
    <scope>NUCLEOTIDE SEQUENCE [LARGE SCALE GENOMIC DNA]</scope>
</reference>
<dbReference type="GO" id="GO:0016485">
    <property type="term" value="P:protein processing"/>
    <property type="evidence" value="ECO:0007669"/>
    <property type="project" value="TreeGrafter"/>
</dbReference>
<feature type="domain" description="Peptidase M14" evidence="4">
    <location>
        <begin position="1"/>
        <end position="317"/>
    </location>
</feature>
<evidence type="ECO:0000313" key="5">
    <source>
        <dbReference type="Ensembl" id="ENSCSAVP00000010651.1"/>
    </source>
</evidence>
<dbReference type="PANTHER" id="PTHR11532">
    <property type="entry name" value="PROTEASE M14 CARBOXYPEPTIDASE"/>
    <property type="match status" value="1"/>
</dbReference>
<proteinExistence type="inferred from homology"/>
<dbReference type="Gene3D" id="3.40.630.10">
    <property type="entry name" value="Zn peptidases"/>
    <property type="match status" value="1"/>
</dbReference>
<reference evidence="5" key="3">
    <citation type="submission" date="2025-09" db="UniProtKB">
        <authorList>
            <consortium name="Ensembl"/>
        </authorList>
    </citation>
    <scope>IDENTIFICATION</scope>
</reference>
<keyword evidence="6" id="KW-1185">Reference proteome</keyword>
<organism evidence="5 6">
    <name type="scientific">Ciona savignyi</name>
    <name type="common">Pacific transparent sea squirt</name>
    <dbReference type="NCBI Taxonomy" id="51511"/>
    <lineage>
        <taxon>Eukaryota</taxon>
        <taxon>Metazoa</taxon>
        <taxon>Chordata</taxon>
        <taxon>Tunicata</taxon>
        <taxon>Ascidiacea</taxon>
        <taxon>Phlebobranchia</taxon>
        <taxon>Cionidae</taxon>
        <taxon>Ciona</taxon>
    </lineage>
</organism>
<sequence>HHGEIQLLEILINISRACPNVSKVYSIGSSTAGRSLWVIEFSDNPGVHEVGEPEFRYLANVHGNEVTGREMTLRFAKHLCYGYLMKETRILNMIQSTRIHIMPSMNPDGFDIASRNARRGRFNYNGIDLNRDFPDLTPTVQPYLSNSVKKQATVNARFERSTQTNKPMQVETLAVLNWLHAIPFVMSYTFHDGAVGVVYPFDKRPKGRWYGSTPDDNLFRALASNYAQKHRHMSDKSKFGIDHNCRYTNGDFHRLGGIVNGAAWYSITGALEDYSYIGTDCFGLAVELSCTKWVSTRRLRKEWLDNKDAMLSAVENVHIGIKGVVRYRLTGEPIKDAVVHVLGQEKDVSTSRDGDYWRPLQRGIYTVYVRHGVAVSVRKQVYVRNISTFSATILNFEL</sequence>
<dbReference type="CDD" id="cd11308">
    <property type="entry name" value="Peptidase_M14NE-CP-C_like"/>
    <property type="match status" value="1"/>
</dbReference>
<evidence type="ECO:0000256" key="3">
    <source>
        <dbReference type="PROSITE-ProRule" id="PRU01379"/>
    </source>
</evidence>
<dbReference type="Proteomes" id="UP000007875">
    <property type="component" value="Unassembled WGS sequence"/>
</dbReference>
<dbReference type="Pfam" id="PF00246">
    <property type="entry name" value="Peptidase_M14"/>
    <property type="match status" value="1"/>
</dbReference>
<comment type="similarity">
    <text evidence="1 3">Belongs to the peptidase M14 family.</text>
</comment>
<dbReference type="InterPro" id="IPR000834">
    <property type="entry name" value="Peptidase_M14"/>
</dbReference>
<dbReference type="InParanoid" id="H2YZ89"/>
<reference evidence="5" key="2">
    <citation type="submission" date="2025-08" db="UniProtKB">
        <authorList>
            <consortium name="Ensembl"/>
        </authorList>
    </citation>
    <scope>IDENTIFICATION</scope>
</reference>
<dbReference type="Gene3D" id="2.60.40.1120">
    <property type="entry name" value="Carboxypeptidase-like, regulatory domain"/>
    <property type="match status" value="1"/>
</dbReference>
<dbReference type="GO" id="GO:0008270">
    <property type="term" value="F:zinc ion binding"/>
    <property type="evidence" value="ECO:0007669"/>
    <property type="project" value="InterPro"/>
</dbReference>
<protein>
    <recommendedName>
        <fullName evidence="4">Peptidase M14 domain-containing protein</fullName>
    </recommendedName>
</protein>
<dbReference type="GO" id="GO:0004181">
    <property type="term" value="F:metallocarboxypeptidase activity"/>
    <property type="evidence" value="ECO:0007669"/>
    <property type="project" value="InterPro"/>
</dbReference>
<dbReference type="Ensembl" id="ENSCSAVT00000010781.1">
    <property type="protein sequence ID" value="ENSCSAVP00000010651.1"/>
    <property type="gene ID" value="ENSCSAVG00000006266.1"/>
</dbReference>
<name>H2YZ89_CIOSA</name>
<dbReference type="InterPro" id="IPR008969">
    <property type="entry name" value="CarboxyPept-like_regulatory"/>
</dbReference>
<dbReference type="PANTHER" id="PTHR11532:SF94">
    <property type="entry name" value="CARBOXYPEPTIDASE D-LIKE"/>
    <property type="match status" value="1"/>
</dbReference>